<dbReference type="InterPro" id="IPR037126">
    <property type="entry name" value="PdaC/RsiV-like_sf"/>
</dbReference>
<sequence length="201" mass="23201">MISLPVSIDTEQIKTQRLDLSYPTVSQLHDKNIEQQINYEILMTVQRMLQKQGFYENPLTEITASYEIKTNERGILSLTLINYAYSGGAHGMTIIEGLTFDVTTGKRYKLSELFQKNSNYVEKISEIVKNQIEERDLFLLEPPFKGISPEQDYYIADKALVLFFQLYELTAYAYGFPYFPISIYDLQTIIDEQGPLGKMFG</sequence>
<dbReference type="OrthoDB" id="5637at2"/>
<dbReference type="Proteomes" id="UP000295658">
    <property type="component" value="Unassembled WGS sequence"/>
</dbReference>
<dbReference type="Pfam" id="PF11738">
    <property type="entry name" value="DUF3298"/>
    <property type="match status" value="1"/>
</dbReference>
<dbReference type="Pfam" id="PF13739">
    <property type="entry name" value="PdaC"/>
    <property type="match status" value="1"/>
</dbReference>
<feature type="domain" description="DUF3298" evidence="1">
    <location>
        <begin position="112"/>
        <end position="182"/>
    </location>
</feature>
<dbReference type="AlphaFoldDB" id="A0A4R1QNU3"/>
<accession>A0A4R1QNU3</accession>
<evidence type="ECO:0000259" key="1">
    <source>
        <dbReference type="Pfam" id="PF11738"/>
    </source>
</evidence>
<protein>
    <submittedName>
        <fullName evidence="3">Uncharacterized protein DUF4163</fullName>
    </submittedName>
</protein>
<name>A0A4R1QNU3_9BACL</name>
<evidence type="ECO:0000259" key="2">
    <source>
        <dbReference type="Pfam" id="PF13739"/>
    </source>
</evidence>
<feature type="domain" description="Deacetylase PdaC" evidence="2">
    <location>
        <begin position="17"/>
        <end position="93"/>
    </location>
</feature>
<dbReference type="EMBL" id="SLUL01000006">
    <property type="protein sequence ID" value="TCL49654.1"/>
    <property type="molecule type" value="Genomic_DNA"/>
</dbReference>
<organism evidence="3 4">
    <name type="scientific">Thermolongibacillus altinsuensis</name>
    <dbReference type="NCBI Taxonomy" id="575256"/>
    <lineage>
        <taxon>Bacteria</taxon>
        <taxon>Bacillati</taxon>
        <taxon>Bacillota</taxon>
        <taxon>Bacilli</taxon>
        <taxon>Bacillales</taxon>
        <taxon>Anoxybacillaceae</taxon>
        <taxon>Thermolongibacillus</taxon>
    </lineage>
</organism>
<dbReference type="InterPro" id="IPR021729">
    <property type="entry name" value="DUF3298"/>
</dbReference>
<gene>
    <name evidence="3" type="ORF">EDD69_1065</name>
</gene>
<evidence type="ECO:0000313" key="4">
    <source>
        <dbReference type="Proteomes" id="UP000295658"/>
    </source>
</evidence>
<proteinExistence type="predicted"/>
<dbReference type="Gene3D" id="3.30.565.40">
    <property type="entry name" value="Fervidobacterium nodosum Rt17-B1 like"/>
    <property type="match status" value="1"/>
</dbReference>
<keyword evidence="4" id="KW-1185">Reference proteome</keyword>
<comment type="caution">
    <text evidence="3">The sequence shown here is derived from an EMBL/GenBank/DDBJ whole genome shotgun (WGS) entry which is preliminary data.</text>
</comment>
<dbReference type="InterPro" id="IPR025303">
    <property type="entry name" value="PdaC"/>
</dbReference>
<reference evidence="3 4" key="1">
    <citation type="submission" date="2019-03" db="EMBL/GenBank/DDBJ databases">
        <title>Genomic Encyclopedia of Type Strains, Phase IV (KMG-IV): sequencing the most valuable type-strain genomes for metagenomic binning, comparative biology and taxonomic classification.</title>
        <authorList>
            <person name="Goeker M."/>
        </authorList>
    </citation>
    <scope>NUCLEOTIDE SEQUENCE [LARGE SCALE GENOMIC DNA]</scope>
    <source>
        <strain evidence="3 4">DSM 24979</strain>
    </source>
</reference>
<evidence type="ECO:0000313" key="3">
    <source>
        <dbReference type="EMBL" id="TCL49654.1"/>
    </source>
</evidence>
<dbReference type="RefSeq" id="WP_132948212.1">
    <property type="nucleotide sequence ID" value="NZ_BSVG01000008.1"/>
</dbReference>
<dbReference type="Gene3D" id="3.90.640.20">
    <property type="entry name" value="Heat-shock cognate protein, ATPase"/>
    <property type="match status" value="1"/>
</dbReference>